<gene>
    <name evidence="1" type="ORF">JOD17_001983</name>
</gene>
<name>A0ABS2PBT8_9BACL</name>
<evidence type="ECO:0000313" key="1">
    <source>
        <dbReference type="EMBL" id="MBM7632889.1"/>
    </source>
</evidence>
<sequence length="65" mass="7953">MNHPKKIEEIIQQFEPKIRKCLLETTPEERDDLRQVLYLKLTEIIQTFNEDNAPTFEEFKNRFRS</sequence>
<dbReference type="RefSeq" id="WP_152549401.1">
    <property type="nucleotide sequence ID" value="NZ_JAFBEC010000005.1"/>
</dbReference>
<keyword evidence="2" id="KW-1185">Reference proteome</keyword>
<dbReference type="Proteomes" id="UP000741863">
    <property type="component" value="Unassembled WGS sequence"/>
</dbReference>
<evidence type="ECO:0000313" key="2">
    <source>
        <dbReference type="Proteomes" id="UP000741863"/>
    </source>
</evidence>
<accession>A0ABS2PBT8</accession>
<proteinExistence type="predicted"/>
<comment type="caution">
    <text evidence="1">The sequence shown here is derived from an EMBL/GenBank/DDBJ whole genome shotgun (WGS) entry which is preliminary data.</text>
</comment>
<protein>
    <submittedName>
        <fullName evidence="1">Component of type VI protein secretion system</fullName>
    </submittedName>
</protein>
<reference evidence="1 2" key="1">
    <citation type="submission" date="2021-01" db="EMBL/GenBank/DDBJ databases">
        <title>Genomic Encyclopedia of Type Strains, Phase IV (KMG-IV): sequencing the most valuable type-strain genomes for metagenomic binning, comparative biology and taxonomic classification.</title>
        <authorList>
            <person name="Goeker M."/>
        </authorList>
    </citation>
    <scope>NUCLEOTIDE SEQUENCE [LARGE SCALE GENOMIC DNA]</scope>
    <source>
        <strain evidence="1 2">DSM 25540</strain>
    </source>
</reference>
<dbReference type="EMBL" id="JAFBEC010000005">
    <property type="protein sequence ID" value="MBM7632889.1"/>
    <property type="molecule type" value="Genomic_DNA"/>
</dbReference>
<organism evidence="1 2">
    <name type="scientific">Geomicrobium sediminis</name>
    <dbReference type="NCBI Taxonomy" id="1347788"/>
    <lineage>
        <taxon>Bacteria</taxon>
        <taxon>Bacillati</taxon>
        <taxon>Bacillota</taxon>
        <taxon>Bacilli</taxon>
        <taxon>Bacillales</taxon>
        <taxon>Geomicrobium</taxon>
    </lineage>
</organism>